<feature type="compositionally biased region" description="Basic and acidic residues" evidence="1">
    <location>
        <begin position="1"/>
        <end position="16"/>
    </location>
</feature>
<dbReference type="EMBL" id="FNSN01000003">
    <property type="protein sequence ID" value="SEB70126.1"/>
    <property type="molecule type" value="Genomic_DNA"/>
</dbReference>
<evidence type="ECO:0000313" key="3">
    <source>
        <dbReference type="Proteomes" id="UP000182652"/>
    </source>
</evidence>
<evidence type="ECO:0000313" key="2">
    <source>
        <dbReference type="EMBL" id="SEB70126.1"/>
    </source>
</evidence>
<dbReference type="RefSeq" id="WP_066215825.1">
    <property type="nucleotide sequence ID" value="NZ_FNSN01000003.1"/>
</dbReference>
<dbReference type="STRING" id="156980.SAMN04489745_1008"/>
<accession>A0A1H4LHT2</accession>
<dbReference type="AlphaFoldDB" id="A0A1H4LHT2"/>
<name>A0A1H4LHT2_9MICC</name>
<proteinExistence type="predicted"/>
<organism evidence="2 3">
    <name type="scientific">Arthrobacter woluwensis</name>
    <dbReference type="NCBI Taxonomy" id="156980"/>
    <lineage>
        <taxon>Bacteria</taxon>
        <taxon>Bacillati</taxon>
        <taxon>Actinomycetota</taxon>
        <taxon>Actinomycetes</taxon>
        <taxon>Micrococcales</taxon>
        <taxon>Micrococcaceae</taxon>
        <taxon>Arthrobacter</taxon>
    </lineage>
</organism>
<feature type="region of interest" description="Disordered" evidence="1">
    <location>
        <begin position="1"/>
        <end position="91"/>
    </location>
</feature>
<feature type="compositionally biased region" description="Basic and acidic residues" evidence="1">
    <location>
        <begin position="67"/>
        <end position="91"/>
    </location>
</feature>
<reference evidence="2 3" key="1">
    <citation type="submission" date="2016-10" db="EMBL/GenBank/DDBJ databases">
        <authorList>
            <person name="de Groot N.N."/>
        </authorList>
    </citation>
    <scope>NUCLEOTIDE SEQUENCE [LARGE SCALE GENOMIC DNA]</scope>
    <source>
        <strain evidence="2 3">DSM 10495</strain>
    </source>
</reference>
<protein>
    <submittedName>
        <fullName evidence="2">Uncharacterized protein</fullName>
    </submittedName>
</protein>
<keyword evidence="3" id="KW-1185">Reference proteome</keyword>
<sequence length="91" mass="9802">MNDDRNSGKPVERQAADDAVAEDEVTPSSQGLGAVLGDAERTPNPGPVKEPSLADKAAIEQVSEEYEVVRTEDGEDYLQPRESHDGGEHQN</sequence>
<dbReference type="Proteomes" id="UP000182652">
    <property type="component" value="Unassembled WGS sequence"/>
</dbReference>
<gene>
    <name evidence="2" type="ORF">SAMN04489745_1008</name>
</gene>
<evidence type="ECO:0000256" key="1">
    <source>
        <dbReference type="SAM" id="MobiDB-lite"/>
    </source>
</evidence>